<name>A0A1E4SW00_9ASCO</name>
<dbReference type="EMBL" id="KV453861">
    <property type="protein sequence ID" value="ODV83679.1"/>
    <property type="molecule type" value="Genomic_DNA"/>
</dbReference>
<evidence type="ECO:0000313" key="2">
    <source>
        <dbReference type="Proteomes" id="UP000094801"/>
    </source>
</evidence>
<proteinExistence type="predicted"/>
<keyword evidence="2" id="KW-1185">Reference proteome</keyword>
<sequence length="120" mass="14070">MDLLALLNSEKLSSNYKNLRKMELNDFVSSQLDPSQFSYGSEFSRVPFNFWQMNLPISSPQIQPLPLQLRMKKLLLNPQDRKILTTWMSIDVNYYYYSDENDDPEITAAVVYVVMIDIHV</sequence>
<dbReference type="Proteomes" id="UP000094801">
    <property type="component" value="Unassembled WGS sequence"/>
</dbReference>
<protein>
    <submittedName>
        <fullName evidence="1">Uncharacterized protein</fullName>
    </submittedName>
</protein>
<dbReference type="AlphaFoldDB" id="A0A1E4SW00"/>
<accession>A0A1E4SW00</accession>
<feature type="non-terminal residue" evidence="1">
    <location>
        <position position="120"/>
    </location>
</feature>
<organism evidence="1 2">
    <name type="scientific">[Candida] arabinofermentans NRRL YB-2248</name>
    <dbReference type="NCBI Taxonomy" id="983967"/>
    <lineage>
        <taxon>Eukaryota</taxon>
        <taxon>Fungi</taxon>
        <taxon>Dikarya</taxon>
        <taxon>Ascomycota</taxon>
        <taxon>Saccharomycotina</taxon>
        <taxon>Pichiomycetes</taxon>
        <taxon>Pichiales</taxon>
        <taxon>Pichiaceae</taxon>
        <taxon>Ogataea</taxon>
        <taxon>Ogataea/Candida clade</taxon>
    </lineage>
</organism>
<evidence type="ECO:0000313" key="1">
    <source>
        <dbReference type="EMBL" id="ODV83679.1"/>
    </source>
</evidence>
<reference evidence="2" key="1">
    <citation type="submission" date="2016-04" db="EMBL/GenBank/DDBJ databases">
        <title>Comparative genomics of biotechnologically important yeasts.</title>
        <authorList>
            <consortium name="DOE Joint Genome Institute"/>
            <person name="Riley R."/>
            <person name="Haridas S."/>
            <person name="Wolfe K.H."/>
            <person name="Lopes M.R."/>
            <person name="Hittinger C.T."/>
            <person name="Goker M."/>
            <person name="Salamov A."/>
            <person name="Wisecaver J."/>
            <person name="Long T.M."/>
            <person name="Aerts A.L."/>
            <person name="Barry K."/>
            <person name="Choi C."/>
            <person name="Clum A."/>
            <person name="Coughlan A.Y."/>
            <person name="Deshpande S."/>
            <person name="Douglass A.P."/>
            <person name="Hanson S.J."/>
            <person name="Klenk H.-P."/>
            <person name="Labutti K."/>
            <person name="Lapidus A."/>
            <person name="Lindquist E."/>
            <person name="Lipzen A."/>
            <person name="Meier-Kolthoff J.P."/>
            <person name="Ohm R.A."/>
            <person name="Otillar R.P."/>
            <person name="Pangilinan J."/>
            <person name="Peng Y."/>
            <person name="Rokas A."/>
            <person name="Rosa C.A."/>
            <person name="Scheuner C."/>
            <person name="Sibirny A.A."/>
            <person name="Slot J.C."/>
            <person name="Stielow J.B."/>
            <person name="Sun H."/>
            <person name="Kurtzman C.P."/>
            <person name="Blackwell M."/>
            <person name="Grigoriev I.V."/>
            <person name="Jeffries T.W."/>
        </authorList>
    </citation>
    <scope>NUCLEOTIDE SEQUENCE [LARGE SCALE GENOMIC DNA]</scope>
    <source>
        <strain evidence="2">NRRL YB-2248</strain>
    </source>
</reference>
<gene>
    <name evidence="1" type="ORF">CANARDRAFT_29677</name>
</gene>